<reference evidence="2" key="1">
    <citation type="submission" date="2022-10" db="EMBL/GenBank/DDBJ databases">
        <title>The complete genomes of actinobacterial strains from the NBC collection.</title>
        <authorList>
            <person name="Joergensen T.S."/>
            <person name="Alvarez Arevalo M."/>
            <person name="Sterndorff E.B."/>
            <person name="Faurdal D."/>
            <person name="Vuksanovic O."/>
            <person name="Mourched A.-S."/>
            <person name="Charusanti P."/>
            <person name="Shaw S."/>
            <person name="Blin K."/>
            <person name="Weber T."/>
        </authorList>
    </citation>
    <scope>NUCLEOTIDE SEQUENCE</scope>
    <source>
        <strain evidence="2">NBC_00060</strain>
    </source>
</reference>
<evidence type="ECO:0008006" key="3">
    <source>
        <dbReference type="Google" id="ProtNLM"/>
    </source>
</evidence>
<evidence type="ECO:0000256" key="1">
    <source>
        <dbReference type="SAM" id="MobiDB-lite"/>
    </source>
</evidence>
<evidence type="ECO:0000313" key="2">
    <source>
        <dbReference type="EMBL" id="WTU44712.1"/>
    </source>
</evidence>
<dbReference type="AlphaFoldDB" id="A0AAU2H9G0"/>
<dbReference type="EMBL" id="CP108253">
    <property type="protein sequence ID" value="WTU44712.1"/>
    <property type="molecule type" value="Genomic_DNA"/>
</dbReference>
<sequence length="116" mass="12484">MPVLHRPSRMTAVCLILAAVLLATGAFTVRQGPVTGLLPEGRWSGWRSEEVLHWSAHIRVNTWAHAAEAEIHMGKAESITLKAYGEDAHGTTSMDPTAFTLTPDGKLTGRELPATG</sequence>
<protein>
    <recommendedName>
        <fullName evidence="3">DUF1850 domain-containing protein</fullName>
    </recommendedName>
</protein>
<proteinExistence type="predicted"/>
<organism evidence="2">
    <name type="scientific">Streptomyces sp. NBC_00060</name>
    <dbReference type="NCBI Taxonomy" id="2975636"/>
    <lineage>
        <taxon>Bacteria</taxon>
        <taxon>Bacillati</taxon>
        <taxon>Actinomycetota</taxon>
        <taxon>Actinomycetes</taxon>
        <taxon>Kitasatosporales</taxon>
        <taxon>Streptomycetaceae</taxon>
        <taxon>Streptomyces</taxon>
    </lineage>
</organism>
<gene>
    <name evidence="2" type="ORF">OHV25_36560</name>
</gene>
<name>A0AAU2H9G0_9ACTN</name>
<feature type="region of interest" description="Disordered" evidence="1">
    <location>
        <begin position="93"/>
        <end position="116"/>
    </location>
</feature>
<accession>A0AAU2H9G0</accession>